<proteinExistence type="predicted"/>
<dbReference type="OMA" id="SEQRTHK"/>
<evidence type="ECO:0000313" key="3">
    <source>
        <dbReference type="Proteomes" id="UP000002059"/>
    </source>
</evidence>
<reference evidence="2 3" key="1">
    <citation type="journal article" date="2011" name="PLoS Genet.">
        <title>Comparative genomic analysis of human fungal pathogens causing paracoccidioidomycosis.</title>
        <authorList>
            <person name="Desjardins C.A."/>
            <person name="Champion M.D."/>
            <person name="Holder J.W."/>
            <person name="Muszewska A."/>
            <person name="Goldberg J."/>
            <person name="Bailao A.M."/>
            <person name="Brigido M.M."/>
            <person name="Ferreira M.E."/>
            <person name="Garcia A.M."/>
            <person name="Grynberg M."/>
            <person name="Gujja S."/>
            <person name="Heiman D.I."/>
            <person name="Henn M.R."/>
            <person name="Kodira C.D."/>
            <person name="Leon-Narvaez H."/>
            <person name="Longo L.V."/>
            <person name="Ma L.J."/>
            <person name="Malavazi I."/>
            <person name="Matsuo A.L."/>
            <person name="Morais F.V."/>
            <person name="Pereira M."/>
            <person name="Rodriguez-Brito S."/>
            <person name="Sakthikumar S."/>
            <person name="Salem-Izacc S.M."/>
            <person name="Sykes S.M."/>
            <person name="Teixeira M.M."/>
            <person name="Vallejo M.C."/>
            <person name="Walter M.E."/>
            <person name="Yandava C."/>
            <person name="Young S."/>
            <person name="Zeng Q."/>
            <person name="Zucker J."/>
            <person name="Felipe M.S."/>
            <person name="Goldman G.H."/>
            <person name="Haas B.J."/>
            <person name="McEwen J.G."/>
            <person name="Nino-Vega G."/>
            <person name="Puccia R."/>
            <person name="San-Blas G."/>
            <person name="Soares C.M."/>
            <person name="Birren B.W."/>
            <person name="Cuomo C.A."/>
        </authorList>
    </citation>
    <scope>NUCLEOTIDE SEQUENCE [LARGE SCALE GENOMIC DNA]</scope>
    <source>
        <strain evidence="3">ATCC MYA-826 / Pb01</strain>
    </source>
</reference>
<dbReference type="AlphaFoldDB" id="A0A0A2V0L1"/>
<dbReference type="RefSeq" id="XP_015702873.1">
    <property type="nucleotide sequence ID" value="XM_015847483.1"/>
</dbReference>
<feature type="compositionally biased region" description="Polar residues" evidence="1">
    <location>
        <begin position="56"/>
        <end position="67"/>
    </location>
</feature>
<dbReference type="VEuPathDB" id="FungiDB:PAAG_11918"/>
<evidence type="ECO:0000256" key="1">
    <source>
        <dbReference type="SAM" id="MobiDB-lite"/>
    </source>
</evidence>
<dbReference type="HOGENOM" id="CLU_164912_0_0_1"/>
<dbReference type="GeneID" id="26970755"/>
<accession>A0A0A2V0L1</accession>
<evidence type="ECO:0000313" key="2">
    <source>
        <dbReference type="EMBL" id="KGQ01341.1"/>
    </source>
</evidence>
<protein>
    <submittedName>
        <fullName evidence="2">Uncharacterized protein</fullName>
    </submittedName>
</protein>
<organism evidence="2 3">
    <name type="scientific">Paracoccidioides lutzii (strain ATCC MYA-826 / Pb01)</name>
    <name type="common">Paracoccidioides brasiliensis</name>
    <dbReference type="NCBI Taxonomy" id="502779"/>
    <lineage>
        <taxon>Eukaryota</taxon>
        <taxon>Fungi</taxon>
        <taxon>Dikarya</taxon>
        <taxon>Ascomycota</taxon>
        <taxon>Pezizomycotina</taxon>
        <taxon>Eurotiomycetes</taxon>
        <taxon>Eurotiomycetidae</taxon>
        <taxon>Onygenales</taxon>
        <taxon>Ajellomycetaceae</taxon>
        <taxon>Paracoccidioides</taxon>
    </lineage>
</organism>
<name>A0A0A2V0L1_PARBA</name>
<feature type="region of interest" description="Disordered" evidence="1">
    <location>
        <begin position="41"/>
        <end position="67"/>
    </location>
</feature>
<dbReference type="Proteomes" id="UP000002059">
    <property type="component" value="Partially assembled WGS sequence"/>
</dbReference>
<keyword evidence="3" id="KW-1185">Reference proteome</keyword>
<gene>
    <name evidence="2" type="ORF">PAAG_11918</name>
</gene>
<dbReference type="KEGG" id="pbl:PAAG_11918"/>
<dbReference type="EMBL" id="KN294003">
    <property type="protein sequence ID" value="KGQ01341.1"/>
    <property type="molecule type" value="Genomic_DNA"/>
</dbReference>
<sequence length="99" mass="11103">MAGKSSHVRIAENKMRPKWFFRTRPEGGQWKVQQDLRAFSEQRTHKRTGGWGPENGDNSPGGLNNGWQVGLMTMETIATEQIGAKRLAIGARPKAKRTI</sequence>